<accession>A0A914EBE2</accession>
<sequence length="157" mass="18006">MSSNPNHPYSDYLRDIYMEIHSTFYPPPAVTIPKVNIPIPSLNSYLYSFQREKEAILEYEKEREKPKMKPPDLTSVKSIESNRNESTFPEKLPRPSMVPQEILQPSRISFPTTSKMEVLQPSTSISGGARVLNGLEEFERVTNVFDLMEIRSTTPLV</sequence>
<protein>
    <submittedName>
        <fullName evidence="3">Uncharacterized protein</fullName>
    </submittedName>
</protein>
<feature type="region of interest" description="Disordered" evidence="1">
    <location>
        <begin position="60"/>
        <end position="97"/>
    </location>
</feature>
<dbReference type="WBParaSite" id="ACRNAN_scaffold664.g9207.t1">
    <property type="protein sequence ID" value="ACRNAN_scaffold664.g9207.t1"/>
    <property type="gene ID" value="ACRNAN_scaffold664.g9207"/>
</dbReference>
<keyword evidence="2" id="KW-1185">Reference proteome</keyword>
<dbReference type="Proteomes" id="UP000887540">
    <property type="component" value="Unplaced"/>
</dbReference>
<feature type="compositionally biased region" description="Basic and acidic residues" evidence="1">
    <location>
        <begin position="60"/>
        <end position="70"/>
    </location>
</feature>
<organism evidence="2 3">
    <name type="scientific">Acrobeloides nanus</name>
    <dbReference type="NCBI Taxonomy" id="290746"/>
    <lineage>
        <taxon>Eukaryota</taxon>
        <taxon>Metazoa</taxon>
        <taxon>Ecdysozoa</taxon>
        <taxon>Nematoda</taxon>
        <taxon>Chromadorea</taxon>
        <taxon>Rhabditida</taxon>
        <taxon>Tylenchina</taxon>
        <taxon>Cephalobomorpha</taxon>
        <taxon>Cephaloboidea</taxon>
        <taxon>Cephalobidae</taxon>
        <taxon>Acrobeloides</taxon>
    </lineage>
</organism>
<feature type="compositionally biased region" description="Polar residues" evidence="1">
    <location>
        <begin position="75"/>
        <end position="87"/>
    </location>
</feature>
<name>A0A914EBE2_9BILA</name>
<evidence type="ECO:0000313" key="3">
    <source>
        <dbReference type="WBParaSite" id="ACRNAN_scaffold664.g9207.t1"/>
    </source>
</evidence>
<reference evidence="3" key="1">
    <citation type="submission" date="2022-11" db="UniProtKB">
        <authorList>
            <consortium name="WormBaseParasite"/>
        </authorList>
    </citation>
    <scope>IDENTIFICATION</scope>
</reference>
<dbReference type="AlphaFoldDB" id="A0A914EBE2"/>
<evidence type="ECO:0000256" key="1">
    <source>
        <dbReference type="SAM" id="MobiDB-lite"/>
    </source>
</evidence>
<evidence type="ECO:0000313" key="2">
    <source>
        <dbReference type="Proteomes" id="UP000887540"/>
    </source>
</evidence>
<proteinExistence type="predicted"/>